<evidence type="ECO:0000256" key="1">
    <source>
        <dbReference type="SAM" id="SignalP"/>
    </source>
</evidence>
<organism evidence="2 3">
    <name type="scientific">Roseovarius litorisediminis</name>
    <dbReference type="NCBI Taxonomy" id="1312363"/>
    <lineage>
        <taxon>Bacteria</taxon>
        <taxon>Pseudomonadati</taxon>
        <taxon>Pseudomonadota</taxon>
        <taxon>Alphaproteobacteria</taxon>
        <taxon>Rhodobacterales</taxon>
        <taxon>Roseobacteraceae</taxon>
        <taxon>Roseovarius</taxon>
    </lineage>
</organism>
<keyword evidence="1" id="KW-0732">Signal</keyword>
<dbReference type="RefSeq" id="WP_085890310.1">
    <property type="nucleotide sequence ID" value="NZ_FWFL01000001.1"/>
</dbReference>
<accession>A0A1Y5R5F6</accession>
<feature type="signal peptide" evidence="1">
    <location>
        <begin position="1"/>
        <end position="28"/>
    </location>
</feature>
<dbReference type="Proteomes" id="UP000193827">
    <property type="component" value="Unassembled WGS sequence"/>
</dbReference>
<reference evidence="2 3" key="1">
    <citation type="submission" date="2017-03" db="EMBL/GenBank/DDBJ databases">
        <authorList>
            <person name="Afonso C.L."/>
            <person name="Miller P.J."/>
            <person name="Scott M.A."/>
            <person name="Spackman E."/>
            <person name="Goraichik I."/>
            <person name="Dimitrov K.M."/>
            <person name="Suarez D.L."/>
            <person name="Swayne D.E."/>
        </authorList>
    </citation>
    <scope>NUCLEOTIDE SEQUENCE [LARGE SCALE GENOMIC DNA]</scope>
    <source>
        <strain evidence="2 3">CECT 8287</strain>
    </source>
</reference>
<evidence type="ECO:0000313" key="3">
    <source>
        <dbReference type="Proteomes" id="UP000193827"/>
    </source>
</evidence>
<dbReference type="OrthoDB" id="9809066at2"/>
<evidence type="ECO:0000313" key="2">
    <source>
        <dbReference type="EMBL" id="SLN09541.1"/>
    </source>
</evidence>
<dbReference type="EMBL" id="FWFL01000001">
    <property type="protein sequence ID" value="SLN09541.1"/>
    <property type="molecule type" value="Genomic_DNA"/>
</dbReference>
<proteinExistence type="predicted"/>
<sequence>MIYCLKTGVRTMSAILLAALCLSPSAQAQSDDLAKQLANPVASLISVPFQLNYDQRIGAADTGSRFALNIQPVIPFSISDDWNLISRTIVPVVSQDNVFAGSGSQFGLGDTIQSLFFSPKAPTQSGLIWGVGPVFLIPTATDDRLGTGKWGVGPTGVLLKQNGPWTIGVLGNHIWSVAGDEARSDVNSTFMQPFASYTTPTNWTFSLQTESSYDWETEEWSVPINAIASKLTRFGDQPVSLSAGLRYWAESPTGGPEGFGFRLGATYLFPK</sequence>
<keyword evidence="3" id="KW-1185">Reference proteome</keyword>
<dbReference type="AlphaFoldDB" id="A0A1Y5R5F6"/>
<name>A0A1Y5R5F6_9RHOB</name>
<gene>
    <name evidence="2" type="ORF">PEL8287_00021</name>
</gene>
<protein>
    <recommendedName>
        <fullName evidence="4">MetA-pathway of phenol degradation</fullName>
    </recommendedName>
</protein>
<evidence type="ECO:0008006" key="4">
    <source>
        <dbReference type="Google" id="ProtNLM"/>
    </source>
</evidence>
<feature type="chain" id="PRO_5011008030" description="MetA-pathway of phenol degradation" evidence="1">
    <location>
        <begin position="29"/>
        <end position="271"/>
    </location>
</feature>